<proteinExistence type="inferred from homology"/>
<keyword evidence="5" id="KW-1185">Reference proteome</keyword>
<evidence type="ECO:0000313" key="5">
    <source>
        <dbReference type="Proteomes" id="UP001059120"/>
    </source>
</evidence>
<feature type="chain" id="PRO_5045306912" evidence="3">
    <location>
        <begin position="28"/>
        <end position="204"/>
    </location>
</feature>
<evidence type="ECO:0000256" key="3">
    <source>
        <dbReference type="SAM" id="SignalP"/>
    </source>
</evidence>
<dbReference type="Proteomes" id="UP001059120">
    <property type="component" value="Chromosome 1"/>
</dbReference>
<evidence type="ECO:0000256" key="2">
    <source>
        <dbReference type="ARBA" id="ARBA00022729"/>
    </source>
</evidence>
<protein>
    <submittedName>
        <fullName evidence="4">Curlin subunit CsgB</fullName>
    </submittedName>
</protein>
<accession>A0ABY5G3E5</accession>
<dbReference type="RefSeq" id="WP_255230227.1">
    <property type="nucleotide sequence ID" value="NZ_CP090614.1"/>
</dbReference>
<sequence length="204" mass="21687">MMISKIASLASVACLYLSIGNVNVSMASDVEGDFLYNVDRDIVNEYRELYNMYSTDLDNYSEIDITNSSDSNATIVQYSPGIKANNRAKIKQSGYSNSADISQVGRGNVAYINQEGTGNTAVVGQIGGNSEALISQDGNHNLAVLGQANFSGQRSQLSIDQKGNHNVAFMAGSGGDNLGISQDGHDLAIVNASSSMRIFINQAN</sequence>
<evidence type="ECO:0000313" key="4">
    <source>
        <dbReference type="EMBL" id="UTT84251.1"/>
    </source>
</evidence>
<reference evidence="4" key="1">
    <citation type="submission" date="2022-01" db="EMBL/GenBank/DDBJ databases">
        <title>Alginate degradation mechanism of Vibrio pelagius WXL662.</title>
        <authorList>
            <person name="He X."/>
        </authorList>
    </citation>
    <scope>NUCLEOTIDE SEQUENCE</scope>
    <source>
        <strain evidence="4">WXL662</strain>
    </source>
</reference>
<organism evidence="4 5">
    <name type="scientific">Vibrio pelagius</name>
    <dbReference type="NCBI Taxonomy" id="28169"/>
    <lineage>
        <taxon>Bacteria</taxon>
        <taxon>Pseudomonadati</taxon>
        <taxon>Pseudomonadota</taxon>
        <taxon>Gammaproteobacteria</taxon>
        <taxon>Vibrionales</taxon>
        <taxon>Vibrionaceae</taxon>
        <taxon>Vibrio</taxon>
    </lineage>
</organism>
<gene>
    <name evidence="4" type="ORF">LZI70_11270</name>
</gene>
<dbReference type="EMBL" id="CP090614">
    <property type="protein sequence ID" value="UTT84251.1"/>
    <property type="molecule type" value="Genomic_DNA"/>
</dbReference>
<dbReference type="Pfam" id="PF07012">
    <property type="entry name" value="Curlin_rpt"/>
    <property type="match status" value="1"/>
</dbReference>
<dbReference type="InterPro" id="IPR009742">
    <property type="entry name" value="Curlin_rpt"/>
</dbReference>
<keyword evidence="2 3" id="KW-0732">Signal</keyword>
<name>A0ABY5G3E5_VIBPE</name>
<comment type="similarity">
    <text evidence="1">Belongs to the CsgA/CsgB family.</text>
</comment>
<evidence type="ECO:0000256" key="1">
    <source>
        <dbReference type="ARBA" id="ARBA00009766"/>
    </source>
</evidence>
<feature type="signal peptide" evidence="3">
    <location>
        <begin position="1"/>
        <end position="27"/>
    </location>
</feature>